<name>A0A176VNQ1_MARPO</name>
<proteinExistence type="predicted"/>
<dbReference type="EMBL" id="LVLJ01003227">
    <property type="protein sequence ID" value="OAE22287.1"/>
    <property type="molecule type" value="Genomic_DNA"/>
</dbReference>
<feature type="coiled-coil region" evidence="1">
    <location>
        <begin position="144"/>
        <end position="192"/>
    </location>
</feature>
<organism evidence="2 3">
    <name type="scientific">Marchantia polymorpha subsp. ruderalis</name>
    <dbReference type="NCBI Taxonomy" id="1480154"/>
    <lineage>
        <taxon>Eukaryota</taxon>
        <taxon>Viridiplantae</taxon>
        <taxon>Streptophyta</taxon>
        <taxon>Embryophyta</taxon>
        <taxon>Marchantiophyta</taxon>
        <taxon>Marchantiopsida</taxon>
        <taxon>Marchantiidae</taxon>
        <taxon>Marchantiales</taxon>
        <taxon>Marchantiaceae</taxon>
        <taxon>Marchantia</taxon>
    </lineage>
</organism>
<accession>A0A176VNQ1</accession>
<evidence type="ECO:0000313" key="3">
    <source>
        <dbReference type="Proteomes" id="UP000077202"/>
    </source>
</evidence>
<dbReference type="Proteomes" id="UP000077202">
    <property type="component" value="Unassembled WGS sequence"/>
</dbReference>
<evidence type="ECO:0000313" key="2">
    <source>
        <dbReference type="EMBL" id="OAE22287.1"/>
    </source>
</evidence>
<protein>
    <submittedName>
        <fullName evidence="2">Uncharacterized protein</fullName>
    </submittedName>
</protein>
<reference evidence="2" key="1">
    <citation type="submission" date="2016-03" db="EMBL/GenBank/DDBJ databases">
        <title>Mechanisms controlling the formation of the plant cell surface in tip-growing cells are functionally conserved among land plants.</title>
        <authorList>
            <person name="Honkanen S."/>
            <person name="Jones V.A."/>
            <person name="Morieri G."/>
            <person name="Champion C."/>
            <person name="Hetherington A.J."/>
            <person name="Kelly S."/>
            <person name="Saint-Marcoux D."/>
            <person name="Proust H."/>
            <person name="Prescott H."/>
            <person name="Dolan L."/>
        </authorList>
    </citation>
    <scope>NUCLEOTIDE SEQUENCE [LARGE SCALE GENOMIC DNA]</scope>
    <source>
        <tissue evidence="2">Whole gametophyte</tissue>
    </source>
</reference>
<sequence>MKDCRLKKELVKELTLSDKVLEQIVAQDGGTVVDASDSALPSSPTGEVRLAEETKTLQEEPKELIVSFPDFLQDSVVPLLKYLYGKREKYAVSKEVGFYVEMIRNRTQLKRALAVKRDWDSAIELARERAANLATECAAVKRLITTAEKREKEHIEELATLEARRAEEVRIAEELRGKIAEAKTAEEDLRRKVSAI</sequence>
<evidence type="ECO:0000256" key="1">
    <source>
        <dbReference type="SAM" id="Coils"/>
    </source>
</evidence>
<keyword evidence="3" id="KW-1185">Reference proteome</keyword>
<comment type="caution">
    <text evidence="2">The sequence shown here is derived from an EMBL/GenBank/DDBJ whole genome shotgun (WGS) entry which is preliminary data.</text>
</comment>
<gene>
    <name evidence="2" type="ORF">AXG93_2775s1000</name>
</gene>
<dbReference type="AlphaFoldDB" id="A0A176VNQ1"/>
<keyword evidence="1" id="KW-0175">Coiled coil</keyword>